<evidence type="ECO:0000259" key="6">
    <source>
        <dbReference type="Pfam" id="PF13515"/>
    </source>
</evidence>
<comment type="subcellular location">
    <subcellularLocation>
        <location evidence="1">Membrane</location>
        <topology evidence="1">Multi-pass membrane protein</topology>
    </subcellularLocation>
</comment>
<keyword evidence="3 5" id="KW-1133">Transmembrane helix</keyword>
<sequence length="388" mass="38868">MPTINTLVPATSALSEQARRSGSALRHVCAPRTWWNAAVTFNRGGTAIAPAIRVGVAVGLVLVVGGLLGHRDLAGFAALGALTSAFCRADPYRVRLPRLLVVGGSVVLYVVFGAILGASGSSTAVQVGAISLAAGVAALLVSAVRLMGPGAVVLIFAATGAAGFATTAADVGRLAGAAIIGALFGIAASLAPWAKDALFGDDHHRIAERVSVFTELRGGCNRRLLWRSTRIVAACAVAATIAVAAGLQHPMWAAMGALASLQGIDYHATVNRGVQRLLGNVVGAAVAIALLALPLGYWGAVALIVLLQVAAEVLATVNYALCSLAVTPMALLLTGLGAGLTADVALDRVADTAVGVVCGVLLAALTVAHHEVAGSGPIPVVSSSASSR</sequence>
<dbReference type="InterPro" id="IPR049453">
    <property type="entry name" value="Memb_transporter_dom"/>
</dbReference>
<protein>
    <submittedName>
        <fullName evidence="7">Fusaric acid resistance family protein</fullName>
    </submittedName>
</protein>
<keyword evidence="8" id="KW-1185">Reference proteome</keyword>
<dbReference type="EMBL" id="QJSP01000003">
    <property type="protein sequence ID" value="PYE19392.1"/>
    <property type="molecule type" value="Genomic_DNA"/>
</dbReference>
<feature type="transmembrane region" description="Helical" evidence="5">
    <location>
        <begin position="151"/>
        <end position="169"/>
    </location>
</feature>
<dbReference type="GO" id="GO:0016020">
    <property type="term" value="C:membrane"/>
    <property type="evidence" value="ECO:0007669"/>
    <property type="project" value="UniProtKB-SubCell"/>
</dbReference>
<feature type="transmembrane region" description="Helical" evidence="5">
    <location>
        <begin position="51"/>
        <end position="68"/>
    </location>
</feature>
<evidence type="ECO:0000313" key="7">
    <source>
        <dbReference type="EMBL" id="PYE19392.1"/>
    </source>
</evidence>
<evidence type="ECO:0000256" key="3">
    <source>
        <dbReference type="ARBA" id="ARBA00022989"/>
    </source>
</evidence>
<organism evidence="7 8">
    <name type="scientific">Williamsia limnetica</name>
    <dbReference type="NCBI Taxonomy" id="882452"/>
    <lineage>
        <taxon>Bacteria</taxon>
        <taxon>Bacillati</taxon>
        <taxon>Actinomycetota</taxon>
        <taxon>Actinomycetes</taxon>
        <taxon>Mycobacteriales</taxon>
        <taxon>Nocardiaceae</taxon>
        <taxon>Williamsia</taxon>
    </lineage>
</organism>
<feature type="transmembrane region" description="Helical" evidence="5">
    <location>
        <begin position="124"/>
        <end position="144"/>
    </location>
</feature>
<feature type="transmembrane region" description="Helical" evidence="5">
    <location>
        <begin position="99"/>
        <end position="118"/>
    </location>
</feature>
<evidence type="ECO:0000256" key="1">
    <source>
        <dbReference type="ARBA" id="ARBA00004141"/>
    </source>
</evidence>
<feature type="transmembrane region" description="Helical" evidence="5">
    <location>
        <begin position="281"/>
        <end position="307"/>
    </location>
</feature>
<feature type="domain" description="Integral membrane bound transporter" evidence="6">
    <location>
        <begin position="238"/>
        <end position="361"/>
    </location>
</feature>
<evidence type="ECO:0000256" key="2">
    <source>
        <dbReference type="ARBA" id="ARBA00022692"/>
    </source>
</evidence>
<feature type="transmembrane region" description="Helical" evidence="5">
    <location>
        <begin position="319"/>
        <end position="340"/>
    </location>
</feature>
<reference evidence="7 8" key="1">
    <citation type="submission" date="2018-06" db="EMBL/GenBank/DDBJ databases">
        <title>Genomic Encyclopedia of Type Strains, Phase IV (KMG-IV): sequencing the most valuable type-strain genomes for metagenomic binning, comparative biology and taxonomic classification.</title>
        <authorList>
            <person name="Goeker M."/>
        </authorList>
    </citation>
    <scope>NUCLEOTIDE SEQUENCE [LARGE SCALE GENOMIC DNA]</scope>
    <source>
        <strain evidence="7 8">DSM 45521</strain>
    </source>
</reference>
<keyword evidence="4 5" id="KW-0472">Membrane</keyword>
<dbReference type="RefSeq" id="WP_245937767.1">
    <property type="nucleotide sequence ID" value="NZ_QJSP01000003.1"/>
</dbReference>
<keyword evidence="2 5" id="KW-0812">Transmembrane</keyword>
<evidence type="ECO:0000256" key="4">
    <source>
        <dbReference type="ARBA" id="ARBA00023136"/>
    </source>
</evidence>
<accession>A0A318RM59</accession>
<name>A0A318RM59_WILLI</name>
<evidence type="ECO:0000256" key="5">
    <source>
        <dbReference type="SAM" id="Phobius"/>
    </source>
</evidence>
<feature type="transmembrane region" description="Helical" evidence="5">
    <location>
        <begin position="231"/>
        <end position="252"/>
    </location>
</feature>
<feature type="transmembrane region" description="Helical" evidence="5">
    <location>
        <begin position="175"/>
        <end position="194"/>
    </location>
</feature>
<comment type="caution">
    <text evidence="7">The sequence shown here is derived from an EMBL/GenBank/DDBJ whole genome shotgun (WGS) entry which is preliminary data.</text>
</comment>
<proteinExistence type="predicted"/>
<dbReference type="Proteomes" id="UP000247591">
    <property type="component" value="Unassembled WGS sequence"/>
</dbReference>
<dbReference type="Pfam" id="PF13515">
    <property type="entry name" value="FUSC_2"/>
    <property type="match status" value="1"/>
</dbReference>
<evidence type="ECO:0000313" key="8">
    <source>
        <dbReference type="Proteomes" id="UP000247591"/>
    </source>
</evidence>
<dbReference type="AlphaFoldDB" id="A0A318RM59"/>
<gene>
    <name evidence="7" type="ORF">DFR67_103305</name>
</gene>